<evidence type="ECO:0000256" key="5">
    <source>
        <dbReference type="ARBA" id="ARBA00067342"/>
    </source>
</evidence>
<gene>
    <name evidence="8" type="ORF">fugu_010213</name>
</gene>
<dbReference type="SMART" id="SM00582">
    <property type="entry name" value="RPR"/>
    <property type="match status" value="1"/>
</dbReference>
<evidence type="ECO:0000313" key="8">
    <source>
        <dbReference type="EMBL" id="TNN02726.1"/>
    </source>
</evidence>
<keyword evidence="9" id="KW-1185">Reference proteome</keyword>
<keyword evidence="3" id="KW-0007">Acetylation</keyword>
<dbReference type="PANTHER" id="PTHR12460">
    <property type="entry name" value="CYCLIN-DEPENDENT KINASE INHIBITOR-RELATED PROTEIN"/>
    <property type="match status" value="1"/>
</dbReference>
<evidence type="ECO:0000256" key="4">
    <source>
        <dbReference type="ARBA" id="ARBA00062892"/>
    </source>
</evidence>
<dbReference type="GO" id="GO:0031124">
    <property type="term" value="P:mRNA 3'-end processing"/>
    <property type="evidence" value="ECO:0007669"/>
    <property type="project" value="TreeGrafter"/>
</dbReference>
<dbReference type="InterPro" id="IPR006569">
    <property type="entry name" value="CID_dom"/>
</dbReference>
<keyword evidence="1" id="KW-0488">Methylation</keyword>
<dbReference type="GO" id="GO:0000993">
    <property type="term" value="F:RNA polymerase II complex binding"/>
    <property type="evidence" value="ECO:0007669"/>
    <property type="project" value="TreeGrafter"/>
</dbReference>
<keyword evidence="2" id="KW-0597">Phosphoprotein</keyword>
<feature type="compositionally biased region" description="Low complexity" evidence="6">
    <location>
        <begin position="423"/>
        <end position="447"/>
    </location>
</feature>
<feature type="domain" description="CID" evidence="7">
    <location>
        <begin position="16"/>
        <end position="146"/>
    </location>
</feature>
<feature type="region of interest" description="Disordered" evidence="6">
    <location>
        <begin position="415"/>
        <end position="456"/>
    </location>
</feature>
<organism evidence="8 9">
    <name type="scientific">Takifugu bimaculatus</name>
    <dbReference type="NCBI Taxonomy" id="433685"/>
    <lineage>
        <taxon>Eukaryota</taxon>
        <taxon>Metazoa</taxon>
        <taxon>Chordata</taxon>
        <taxon>Craniata</taxon>
        <taxon>Vertebrata</taxon>
        <taxon>Euteleostomi</taxon>
        <taxon>Actinopterygii</taxon>
        <taxon>Neopterygii</taxon>
        <taxon>Teleostei</taxon>
        <taxon>Neoteleostei</taxon>
        <taxon>Acanthomorphata</taxon>
        <taxon>Eupercaria</taxon>
        <taxon>Tetraodontiformes</taxon>
        <taxon>Tetradontoidea</taxon>
        <taxon>Tetraodontidae</taxon>
        <taxon>Takifugu</taxon>
    </lineage>
</organism>
<evidence type="ECO:0000256" key="3">
    <source>
        <dbReference type="ARBA" id="ARBA00022990"/>
    </source>
</evidence>
<dbReference type="Gene3D" id="1.25.40.90">
    <property type="match status" value="1"/>
</dbReference>
<dbReference type="PROSITE" id="PS51391">
    <property type="entry name" value="CID"/>
    <property type="match status" value="1"/>
</dbReference>
<protein>
    <recommendedName>
        <fullName evidence="5">Regulation of nuclear pre-mRNA domain-containing protein 2</fullName>
    </recommendedName>
</protein>
<dbReference type="PANTHER" id="PTHR12460:SF40">
    <property type="entry name" value="REGULATION OF NUCLEAR PRE-MRNA DOMAIN-CONTAINING PROTEIN 2"/>
    <property type="match status" value="1"/>
</dbReference>
<dbReference type="FunFam" id="1.25.40.90:FF:000020">
    <property type="entry name" value="regulation of nuclear pre-mRNA domain-containing protein 2 isoform X1"/>
    <property type="match status" value="1"/>
</dbReference>
<comment type="subunit">
    <text evidence="4">Associates with the RNA polymerase II complex.</text>
</comment>
<evidence type="ECO:0000256" key="6">
    <source>
        <dbReference type="SAM" id="MobiDB-lite"/>
    </source>
</evidence>
<feature type="compositionally biased region" description="Low complexity" evidence="6">
    <location>
        <begin position="368"/>
        <end position="389"/>
    </location>
</feature>
<feature type="compositionally biased region" description="Acidic residues" evidence="6">
    <location>
        <begin position="334"/>
        <end position="348"/>
    </location>
</feature>
<dbReference type="Gene3D" id="6.10.250.2560">
    <property type="match status" value="1"/>
</dbReference>
<dbReference type="Pfam" id="PF04818">
    <property type="entry name" value="CID"/>
    <property type="match status" value="1"/>
</dbReference>
<evidence type="ECO:0000259" key="7">
    <source>
        <dbReference type="PROSITE" id="PS51391"/>
    </source>
</evidence>
<dbReference type="AlphaFoldDB" id="A0A4Z2CEU8"/>
<proteinExistence type="predicted"/>
<dbReference type="InterPro" id="IPR008942">
    <property type="entry name" value="ENTH_VHS"/>
</dbReference>
<evidence type="ECO:0000313" key="9">
    <source>
        <dbReference type="Proteomes" id="UP000516260"/>
    </source>
</evidence>
<accession>A0A4Z2CEU8</accession>
<dbReference type="Proteomes" id="UP000516260">
    <property type="component" value="Chromosome 10"/>
</dbReference>
<comment type="caution">
    <text evidence="8">The sequence shown here is derived from an EMBL/GenBank/DDBJ whole genome shotgun (WGS) entry which is preliminary data.</text>
</comment>
<evidence type="ECO:0000256" key="2">
    <source>
        <dbReference type="ARBA" id="ARBA00022553"/>
    </source>
</evidence>
<dbReference type="SUPFAM" id="SSF48464">
    <property type="entry name" value="ENTH/VHS domain"/>
    <property type="match status" value="1"/>
</dbReference>
<sequence>MAAGSGAASAHGARSSSAALEASLDRRFQGVSNTMESIQGLSTWCIENKKHHGLIVRSWMKWLKKSDNNHRLNLFYLANDVIQNCKRKNAVIFRSAFADVLPNAAQFIRDGKVRKSVERIFTIWEERSVYPEEVIAQFKAGMNKKEKEKPKEKPQSLLEQLTRYKQTAAEEELREKQLGALRVDLCSPEALKRLKDKAEGNKFAKDFEENSQKLQEFVGFLEKELKSGPPLIDALGNADIFYEMQYKEVKIVANAYNAFANRVASLKRKLDSLKSTLPGPEDSPIPSPSEDAPSPTGSDSPFLVLGPSRAQVDPELDGKAMDDGDGPIDNRDTEDMDMSEEEADVAAAEDDKKEKNSSAGEKTAKPGAASKPPSTPTKPAKSNPAPSAPGGVNLEKVDLGKISSILNSLTCAMKNTASPAQPPTGATTSSGPSASAKAAPSSPALASILSRVDITP</sequence>
<name>A0A4Z2CEU8_9TELE</name>
<feature type="compositionally biased region" description="Basic and acidic residues" evidence="6">
    <location>
        <begin position="316"/>
        <end position="333"/>
    </location>
</feature>
<feature type="region of interest" description="Disordered" evidence="6">
    <location>
        <begin position="274"/>
        <end position="394"/>
    </location>
</feature>
<dbReference type="EMBL" id="SWLE01000002">
    <property type="protein sequence ID" value="TNN02726.1"/>
    <property type="molecule type" value="Genomic_DNA"/>
</dbReference>
<evidence type="ECO:0000256" key="1">
    <source>
        <dbReference type="ARBA" id="ARBA00022481"/>
    </source>
</evidence>
<reference evidence="8 9" key="1">
    <citation type="submission" date="2019-04" db="EMBL/GenBank/DDBJ databases">
        <title>The sequence and de novo assembly of Takifugu bimaculatus genome using PacBio and Hi-C technologies.</title>
        <authorList>
            <person name="Xu P."/>
            <person name="Liu B."/>
            <person name="Zhou Z."/>
        </authorList>
    </citation>
    <scope>NUCLEOTIDE SEQUENCE [LARGE SCALE GENOMIC DNA]</scope>
    <source>
        <strain evidence="8">TB-2018</strain>
        <tissue evidence="8">Muscle</tissue>
    </source>
</reference>